<gene>
    <name evidence="3" type="ORF">SJAG_01553</name>
</gene>
<feature type="domain" description="C2H2-type" evidence="2">
    <location>
        <begin position="246"/>
        <end position="270"/>
    </location>
</feature>
<dbReference type="JaponicusDB" id="SJAG_01553"/>
<sequence>MPLSPSPASTTARDDVTSASVPADETGLAQTRQPPPFLTPPMQAYPASAGGAASSGAGAASYVASAAPPMQHAYYRTSADAAYAAAAAAAAAARNDHMHYPASLPSGPAFLNNSMLLGDISALTPPPPSIDCTRSGAGGVWSPYPTANTCAGLPQQAAPVSLLAPATQTQPPNPAAAGNPGAVGAAAPASAAAVPPPSMMAAPAAVAAPTGPTRSGSTPASSPQPMRPRSRRRRRKYNEIERIYVCGYEGCTKAYGTLNHLNAHVLDHNHGPRRTPEEFSEIRAAWRERKRRQEREAMAQLALQQEQEASRAAAQLTPVFLEAPTYYDMLRHPSLRQPPPAPSLLLPTCLCPHTPPPS</sequence>
<organism evidence="3 4">
    <name type="scientific">Schizosaccharomyces japonicus (strain yFS275 / FY16936)</name>
    <name type="common">Fission yeast</name>
    <dbReference type="NCBI Taxonomy" id="402676"/>
    <lineage>
        <taxon>Eukaryota</taxon>
        <taxon>Fungi</taxon>
        <taxon>Dikarya</taxon>
        <taxon>Ascomycota</taxon>
        <taxon>Taphrinomycotina</taxon>
        <taxon>Schizosaccharomycetes</taxon>
        <taxon>Schizosaccharomycetales</taxon>
        <taxon>Schizosaccharomycetaceae</taxon>
        <taxon>Schizosaccharomyces</taxon>
    </lineage>
</organism>
<keyword evidence="4" id="KW-1185">Reference proteome</keyword>
<dbReference type="PANTHER" id="PTHR36167:SF3">
    <property type="entry name" value="C2H2 FINGER DOMAIN TRANSCRIPTION FACTOR (EUROFUNG)-RELATED"/>
    <property type="match status" value="1"/>
</dbReference>
<dbReference type="GO" id="GO:0006355">
    <property type="term" value="P:regulation of DNA-templated transcription"/>
    <property type="evidence" value="ECO:0007669"/>
    <property type="project" value="InterPro"/>
</dbReference>
<dbReference type="VEuPathDB" id="FungiDB:SJAG_01553"/>
<dbReference type="RefSeq" id="XP_002172804.1">
    <property type="nucleotide sequence ID" value="XM_002172768.2"/>
</dbReference>
<protein>
    <recommendedName>
        <fullName evidence="2">C2H2-type domain-containing protein</fullName>
    </recommendedName>
</protein>
<dbReference type="HOGENOM" id="CLU_774236_0_0_1"/>
<dbReference type="AlphaFoldDB" id="B6JY93"/>
<dbReference type="PANTHER" id="PTHR36167">
    <property type="entry name" value="C2H2 FINGER DOMAIN TRANSCRIPTION FACTOR (EUROFUNG)-RELATED"/>
    <property type="match status" value="1"/>
</dbReference>
<feature type="compositionally biased region" description="Polar residues" evidence="1">
    <location>
        <begin position="1"/>
        <end position="11"/>
    </location>
</feature>
<name>B6JY93_SCHJY</name>
<evidence type="ECO:0000313" key="3">
    <source>
        <dbReference type="EMBL" id="EEB06511.1"/>
    </source>
</evidence>
<dbReference type="OrthoDB" id="1939603at2759"/>
<dbReference type="Proteomes" id="UP000001744">
    <property type="component" value="Unassembled WGS sequence"/>
</dbReference>
<evidence type="ECO:0000313" key="4">
    <source>
        <dbReference type="Proteomes" id="UP000001744"/>
    </source>
</evidence>
<dbReference type="EMBL" id="KE651168">
    <property type="protein sequence ID" value="EEB06511.1"/>
    <property type="molecule type" value="Genomic_DNA"/>
</dbReference>
<feature type="region of interest" description="Disordered" evidence="1">
    <location>
        <begin position="1"/>
        <end position="55"/>
    </location>
</feature>
<evidence type="ECO:0000256" key="1">
    <source>
        <dbReference type="SAM" id="MobiDB-lite"/>
    </source>
</evidence>
<accession>B6JY93</accession>
<feature type="compositionally biased region" description="Low complexity" evidence="1">
    <location>
        <begin position="44"/>
        <end position="55"/>
    </location>
</feature>
<dbReference type="eggNOG" id="ENOG502S48N">
    <property type="taxonomic scope" value="Eukaryota"/>
</dbReference>
<proteinExistence type="predicted"/>
<dbReference type="GeneID" id="7048738"/>
<feature type="compositionally biased region" description="Low complexity" evidence="1">
    <location>
        <begin position="204"/>
        <end position="213"/>
    </location>
</feature>
<dbReference type="InterPro" id="IPR013087">
    <property type="entry name" value="Znf_C2H2_type"/>
</dbReference>
<dbReference type="PROSITE" id="PS00028">
    <property type="entry name" value="ZINC_FINGER_C2H2_1"/>
    <property type="match status" value="1"/>
</dbReference>
<evidence type="ECO:0000259" key="2">
    <source>
        <dbReference type="PROSITE" id="PS00028"/>
    </source>
</evidence>
<dbReference type="STRING" id="402676.B6JY93"/>
<dbReference type="InterPro" id="IPR039327">
    <property type="entry name" value="CON7-like"/>
</dbReference>
<dbReference type="Gene3D" id="3.30.160.60">
    <property type="entry name" value="Classic Zinc Finger"/>
    <property type="match status" value="1"/>
</dbReference>
<reference evidence="3 4" key="1">
    <citation type="journal article" date="2011" name="Science">
        <title>Comparative functional genomics of the fission yeasts.</title>
        <authorList>
            <person name="Rhind N."/>
            <person name="Chen Z."/>
            <person name="Yassour M."/>
            <person name="Thompson D.A."/>
            <person name="Haas B.J."/>
            <person name="Habib N."/>
            <person name="Wapinski I."/>
            <person name="Roy S."/>
            <person name="Lin M.F."/>
            <person name="Heiman D.I."/>
            <person name="Young S.K."/>
            <person name="Furuya K."/>
            <person name="Guo Y."/>
            <person name="Pidoux A."/>
            <person name="Chen H.M."/>
            <person name="Robbertse B."/>
            <person name="Goldberg J.M."/>
            <person name="Aoki K."/>
            <person name="Bayne E.H."/>
            <person name="Berlin A.M."/>
            <person name="Desjardins C.A."/>
            <person name="Dobbs E."/>
            <person name="Dukaj L."/>
            <person name="Fan L."/>
            <person name="FitzGerald M.G."/>
            <person name="French C."/>
            <person name="Gujja S."/>
            <person name="Hansen K."/>
            <person name="Keifenheim D."/>
            <person name="Levin J.Z."/>
            <person name="Mosher R.A."/>
            <person name="Mueller C.A."/>
            <person name="Pfiffner J."/>
            <person name="Priest M."/>
            <person name="Russ C."/>
            <person name="Smialowska A."/>
            <person name="Swoboda P."/>
            <person name="Sykes S.M."/>
            <person name="Vaughn M."/>
            <person name="Vengrova S."/>
            <person name="Yoder R."/>
            <person name="Zeng Q."/>
            <person name="Allshire R."/>
            <person name="Baulcombe D."/>
            <person name="Birren B.W."/>
            <person name="Brown W."/>
            <person name="Ekwall K."/>
            <person name="Kellis M."/>
            <person name="Leatherwood J."/>
            <person name="Levin H."/>
            <person name="Margalit H."/>
            <person name="Martienssen R."/>
            <person name="Nieduszynski C.A."/>
            <person name="Spatafora J.W."/>
            <person name="Friedman N."/>
            <person name="Dalgaard J.Z."/>
            <person name="Baumann P."/>
            <person name="Niki H."/>
            <person name="Regev A."/>
            <person name="Nusbaum C."/>
        </authorList>
    </citation>
    <scope>NUCLEOTIDE SEQUENCE [LARGE SCALE GENOMIC DNA]</scope>
    <source>
        <strain evidence="4">yFS275 / FY16936</strain>
    </source>
</reference>
<feature type="region of interest" description="Disordered" evidence="1">
    <location>
        <begin position="204"/>
        <end position="235"/>
    </location>
</feature>